<dbReference type="OrthoDB" id="174137at2"/>
<sequence length="715" mass="84325">MKKLTKIQLINWHLFVCQTIEIKDNTLISGENGAGKSTLLDALQYVLIGGKSGVKFNIAANDNAKRSLENYIKGKIGAENKEFLRNKDVITHICLEFYDEKTQKNSLLGCLLELPYKGLLKEKFYFCTNQTLTSELFVNNNKPFNAQQFRYYMKILDPHFEFCETKKQYQNTLEQFLKINISKYIKILPKALSFKPLNLQNFVFEFLLEENPINIISLKNSVQQLRKVEKQIELEKQKLKKLKVIIEKSQEIKLLEQNTKINFLIEKMLINLQFQAQIQNIKQQQTTLTQQISYLLTQKKENNFAIENLNNYILQLQNYKNQDNVGAFLYSLQKDLAQHQMILKETEQQINLFQTQLKTEKDLCAQILLSYPSVKLQKHLNYLNQWCRQVPEEEITEQTYTSFKKNILNINDELSYEIIQVNIQQSELHKEIHDLQQKINELNNHLEILQSITPTYHPSLRKLKSLLTTHLSSLYQKEISIYPLCELIDIKEELWRNAIEGFLGMRKFNLIIDERYFQASLKIYEKFQSSEKIYDIGLVNIGKIPVINENPQSLAAKIFTENTDALKYTRILLSHIICELEVTNLQKHKIAITPQGMIYSNYTAKQLNPKTYQIPYIGVNSKKIRQQILIDELNQFNKSLKEKQNKWHYNENFIFLMHKSKFSTILEQDPWVFYQKSQKNKEIITKIQNKIQELKINPHLNELEDNLAKVQKEKE</sequence>
<dbReference type="InterPro" id="IPR027417">
    <property type="entry name" value="P-loop_NTPase"/>
</dbReference>
<evidence type="ECO:0000256" key="1">
    <source>
        <dbReference type="SAM" id="Coils"/>
    </source>
</evidence>
<feature type="non-terminal residue" evidence="2">
    <location>
        <position position="715"/>
    </location>
</feature>
<name>A0A0L0MIK5_9MOLU</name>
<feature type="coiled-coil region" evidence="1">
    <location>
        <begin position="302"/>
        <end position="363"/>
    </location>
</feature>
<dbReference type="Proteomes" id="UP000037086">
    <property type="component" value="Unassembled WGS sequence"/>
</dbReference>
<dbReference type="EMBL" id="JPSQ01000060">
    <property type="protein sequence ID" value="KND62527.1"/>
    <property type="molecule type" value="Genomic_DNA"/>
</dbReference>
<reference evidence="2 3" key="1">
    <citation type="journal article" date="2015" name="BMC Microbiol.">
        <title>'Candidatus Phytoplasma phoenicium' associated with almond witches'-broom disease: from draft genome to genetic diversity among strain populations.</title>
        <authorList>
            <person name="Quaglino F."/>
            <person name="Kube M."/>
            <person name="Jawhari M."/>
            <person name="Abou-Jawdah Y."/>
            <person name="Siewert C."/>
            <person name="Choueiri E."/>
            <person name="Sobh H."/>
            <person name="Casati P."/>
            <person name="Tedeschi R."/>
            <person name="Molino Lova M."/>
            <person name="Alma A."/>
            <person name="Bianco P.A."/>
        </authorList>
    </citation>
    <scope>NUCLEOTIDE SEQUENCE [LARGE SCALE GENOMIC DNA]</scope>
    <source>
        <strain evidence="2 3">SA213</strain>
    </source>
</reference>
<proteinExistence type="predicted"/>
<keyword evidence="1" id="KW-0175">Coiled coil</keyword>
<dbReference type="GO" id="GO:0006302">
    <property type="term" value="P:double-strand break repair"/>
    <property type="evidence" value="ECO:0007669"/>
    <property type="project" value="TreeGrafter"/>
</dbReference>
<gene>
    <name evidence="2" type="ORF">AlmWB_02820</name>
</gene>
<dbReference type="GO" id="GO:0000731">
    <property type="term" value="P:DNA synthesis involved in DNA repair"/>
    <property type="evidence" value="ECO:0007669"/>
    <property type="project" value="TreeGrafter"/>
</dbReference>
<dbReference type="PANTHER" id="PTHR32182:SF22">
    <property type="entry name" value="ATP-DEPENDENT ENDONUCLEASE, OLD FAMILY-RELATED"/>
    <property type="match status" value="1"/>
</dbReference>
<evidence type="ECO:0000313" key="3">
    <source>
        <dbReference type="Proteomes" id="UP000037086"/>
    </source>
</evidence>
<organism evidence="2 3">
    <name type="scientific">Candidatus Phytoplasma phoenicium</name>
    <dbReference type="NCBI Taxonomy" id="198422"/>
    <lineage>
        <taxon>Bacteria</taxon>
        <taxon>Bacillati</taxon>
        <taxon>Mycoplasmatota</taxon>
        <taxon>Mollicutes</taxon>
        <taxon>Acholeplasmatales</taxon>
        <taxon>Acholeplasmataceae</taxon>
        <taxon>Candidatus Phytoplasma</taxon>
        <taxon>16SrIX (Pigeon pea witches'-broom group)</taxon>
    </lineage>
</organism>
<dbReference type="PANTHER" id="PTHR32182">
    <property type="entry name" value="DNA REPLICATION AND REPAIR PROTEIN RECF"/>
    <property type="match status" value="1"/>
</dbReference>
<dbReference type="SUPFAM" id="SSF52540">
    <property type="entry name" value="P-loop containing nucleoside triphosphate hydrolases"/>
    <property type="match status" value="2"/>
</dbReference>
<dbReference type="AlphaFoldDB" id="A0A0L0MIK5"/>
<dbReference type="Gene3D" id="3.40.1140.10">
    <property type="match status" value="1"/>
</dbReference>
<keyword evidence="3" id="KW-1185">Reference proteome</keyword>
<feature type="coiled-coil region" evidence="1">
    <location>
        <begin position="425"/>
        <end position="452"/>
    </location>
</feature>
<accession>A0A0L0MIK5</accession>
<dbReference type="Pfam" id="PF13555">
    <property type="entry name" value="AAA_29"/>
    <property type="match status" value="1"/>
</dbReference>
<feature type="coiled-coil region" evidence="1">
    <location>
        <begin position="218"/>
        <end position="245"/>
    </location>
</feature>
<protein>
    <submittedName>
        <fullName evidence="2">p-loop containing nucleoside triphosphate hydrolase</fullName>
    </submittedName>
</protein>
<dbReference type="GO" id="GO:0016787">
    <property type="term" value="F:hydrolase activity"/>
    <property type="evidence" value="ECO:0007669"/>
    <property type="project" value="UniProtKB-KW"/>
</dbReference>
<evidence type="ECO:0000313" key="2">
    <source>
        <dbReference type="EMBL" id="KND62527.1"/>
    </source>
</evidence>
<comment type="caution">
    <text evidence="2">The sequence shown here is derived from an EMBL/GenBank/DDBJ whole genome shotgun (WGS) entry which is preliminary data.</text>
</comment>
<keyword evidence="2" id="KW-0378">Hydrolase</keyword>